<dbReference type="Proteomes" id="UP001528673">
    <property type="component" value="Unassembled WGS sequence"/>
</dbReference>
<sequence>MRSWRVLCLVLFLSLQFSWAAVAGYCQHQSDLAPTHFGHHEHDHGPTESPTPLSAKVAADGDGTGAPGVDADCVACHAACASALPWCPELSPLRRASAAVAYHPVRWPAPPGQRLDRPQWLLPA</sequence>
<accession>A0ABT5MSU8</accession>
<feature type="chain" id="PRO_5046430070" description="Cobalt transporter" evidence="2">
    <location>
        <begin position="24"/>
        <end position="124"/>
    </location>
</feature>
<evidence type="ECO:0000313" key="4">
    <source>
        <dbReference type="Proteomes" id="UP001528673"/>
    </source>
</evidence>
<organism evidence="3 4">
    <name type="scientific">Curvibacter cyanobacteriorum</name>
    <dbReference type="NCBI Taxonomy" id="3026422"/>
    <lineage>
        <taxon>Bacteria</taxon>
        <taxon>Pseudomonadati</taxon>
        <taxon>Pseudomonadota</taxon>
        <taxon>Betaproteobacteria</taxon>
        <taxon>Burkholderiales</taxon>
        <taxon>Comamonadaceae</taxon>
        <taxon>Curvibacter</taxon>
    </lineage>
</organism>
<evidence type="ECO:0000313" key="3">
    <source>
        <dbReference type="EMBL" id="MDD0837117.1"/>
    </source>
</evidence>
<keyword evidence="4" id="KW-1185">Reference proteome</keyword>
<evidence type="ECO:0000256" key="2">
    <source>
        <dbReference type="SAM" id="SignalP"/>
    </source>
</evidence>
<name>A0ABT5MSU8_9BURK</name>
<reference evidence="3 4" key="1">
    <citation type="submission" date="2023-02" db="EMBL/GenBank/DDBJ databases">
        <title>Bacterial whole genomic sequence of Curvibacter sp. HBC61.</title>
        <authorList>
            <person name="Le V."/>
            <person name="Ko S.-R."/>
            <person name="Ahn C.-Y."/>
            <person name="Oh H.-M."/>
        </authorList>
    </citation>
    <scope>NUCLEOTIDE SEQUENCE [LARGE SCALE GENOMIC DNA]</scope>
    <source>
        <strain evidence="3 4">HBC61</strain>
    </source>
</reference>
<gene>
    <name evidence="3" type="ORF">PSQ40_00890</name>
</gene>
<comment type="caution">
    <text evidence="3">The sequence shown here is derived from an EMBL/GenBank/DDBJ whole genome shotgun (WGS) entry which is preliminary data.</text>
</comment>
<keyword evidence="2" id="KW-0732">Signal</keyword>
<evidence type="ECO:0008006" key="5">
    <source>
        <dbReference type="Google" id="ProtNLM"/>
    </source>
</evidence>
<proteinExistence type="predicted"/>
<feature type="signal peptide" evidence="2">
    <location>
        <begin position="1"/>
        <end position="23"/>
    </location>
</feature>
<feature type="region of interest" description="Disordered" evidence="1">
    <location>
        <begin position="37"/>
        <end position="63"/>
    </location>
</feature>
<dbReference type="RefSeq" id="WP_273947993.1">
    <property type="nucleotide sequence ID" value="NZ_JAQSIP010000001.1"/>
</dbReference>
<evidence type="ECO:0000256" key="1">
    <source>
        <dbReference type="SAM" id="MobiDB-lite"/>
    </source>
</evidence>
<protein>
    <recommendedName>
        <fullName evidence="5">Cobalt transporter</fullName>
    </recommendedName>
</protein>
<dbReference type="EMBL" id="JAQSIP010000001">
    <property type="protein sequence ID" value="MDD0837117.1"/>
    <property type="molecule type" value="Genomic_DNA"/>
</dbReference>